<dbReference type="EMBL" id="WNDV01000049">
    <property type="protein sequence ID" value="KAF1031467.1"/>
    <property type="molecule type" value="Genomic_DNA"/>
</dbReference>
<reference evidence="2" key="1">
    <citation type="journal article" date="2020" name="MBio">
        <title>Horizontal gene transfer to a defensive symbiont with a reduced genome amongst a multipartite beetle microbiome.</title>
        <authorList>
            <person name="Waterworth S.C."/>
            <person name="Florez L.V."/>
            <person name="Rees E.R."/>
            <person name="Hertweck C."/>
            <person name="Kaltenpoth M."/>
            <person name="Kwan J.C."/>
        </authorList>
    </citation>
    <scope>NUCLEOTIDE SEQUENCE [LARGE SCALE GENOMIC DNA]</scope>
</reference>
<dbReference type="GO" id="GO:0008851">
    <property type="term" value="F:ethanolamine ammonia-lyase activity"/>
    <property type="evidence" value="ECO:0007669"/>
    <property type="project" value="InterPro"/>
</dbReference>
<evidence type="ECO:0008006" key="3">
    <source>
        <dbReference type="Google" id="ProtNLM"/>
    </source>
</evidence>
<dbReference type="InterPro" id="IPR010628">
    <property type="entry name" value="EutB"/>
</dbReference>
<dbReference type="AlphaFoldDB" id="A0A833PJV8"/>
<evidence type="ECO:0000313" key="1">
    <source>
        <dbReference type="EMBL" id="KAF1031467.1"/>
    </source>
</evidence>
<dbReference type="InterPro" id="IPR044939">
    <property type="entry name" value="EutB_dom_2_sf"/>
</dbReference>
<dbReference type="GO" id="GO:0009350">
    <property type="term" value="C:ethanolamine ammonia-lyase complex"/>
    <property type="evidence" value="ECO:0007669"/>
    <property type="project" value="TreeGrafter"/>
</dbReference>
<accession>A0A833PJV8</accession>
<dbReference type="PANTHER" id="PTHR39329">
    <property type="entry name" value="ETHANOLAMINE AMMONIA-LYASE HEAVY CHAIN"/>
    <property type="match status" value="1"/>
</dbReference>
<proteinExistence type="predicted"/>
<dbReference type="GO" id="GO:0006520">
    <property type="term" value="P:amino acid metabolic process"/>
    <property type="evidence" value="ECO:0007669"/>
    <property type="project" value="InterPro"/>
</dbReference>
<dbReference type="Proteomes" id="UP000467522">
    <property type="component" value="Unassembled WGS sequence"/>
</dbReference>
<dbReference type="Gene3D" id="1.10.220.70">
    <property type="entry name" value="lyase"/>
    <property type="match status" value="1"/>
</dbReference>
<name>A0A833PJV8_BURL3</name>
<organism evidence="1 2">
    <name type="scientific">Burkholderia lata (strain ATCC 17760 / DSM 23089 / LMG 22485 / NCIMB 9086 / R18194 / 383)</name>
    <dbReference type="NCBI Taxonomy" id="482957"/>
    <lineage>
        <taxon>Bacteria</taxon>
        <taxon>Pseudomonadati</taxon>
        <taxon>Pseudomonadota</taxon>
        <taxon>Betaproteobacteria</taxon>
        <taxon>Burkholderiales</taxon>
        <taxon>Burkholderiaceae</taxon>
        <taxon>Burkholderia</taxon>
        <taxon>Burkholderia cepacia complex</taxon>
    </lineage>
</organism>
<protein>
    <recommendedName>
        <fullName evidence="3">Ethanolamine ammonia lyase large subunit</fullName>
    </recommendedName>
</protein>
<dbReference type="PANTHER" id="PTHR39329:SF1">
    <property type="entry name" value="ETHANOLAMINE AMMONIA-LYASE LARGE SUBUNIT"/>
    <property type="match status" value="1"/>
</dbReference>
<gene>
    <name evidence="1" type="ORF">GAK33_07539</name>
</gene>
<dbReference type="Pfam" id="PF06751">
    <property type="entry name" value="EutB"/>
    <property type="match status" value="1"/>
</dbReference>
<sequence length="95" mass="10883">MAAKMTLAAVPLKAFLNEALIPYERDEVTRLIVDDHDAGAFAEISHRTVGDFRNWLLSPVAGRRSPVAGRRSPTARRWSASRRVLRPKWWRRSRS</sequence>
<dbReference type="GO" id="GO:0046336">
    <property type="term" value="P:ethanolamine catabolic process"/>
    <property type="evidence" value="ECO:0007669"/>
    <property type="project" value="TreeGrafter"/>
</dbReference>
<dbReference type="GO" id="GO:0005829">
    <property type="term" value="C:cytosol"/>
    <property type="evidence" value="ECO:0007669"/>
    <property type="project" value="TreeGrafter"/>
</dbReference>
<comment type="caution">
    <text evidence="1">The sequence shown here is derived from an EMBL/GenBank/DDBJ whole genome shotgun (WGS) entry which is preliminary data.</text>
</comment>
<evidence type="ECO:0000313" key="2">
    <source>
        <dbReference type="Proteomes" id="UP000467522"/>
    </source>
</evidence>